<name>W8NW55_9EURY</name>
<dbReference type="Pfam" id="PF05763">
    <property type="entry name" value="DUF835"/>
    <property type="match status" value="1"/>
</dbReference>
<organism evidence="3 4">
    <name type="scientific">Thermococcus nautili</name>
    <dbReference type="NCBI Taxonomy" id="195522"/>
    <lineage>
        <taxon>Archaea</taxon>
        <taxon>Methanobacteriati</taxon>
        <taxon>Methanobacteriota</taxon>
        <taxon>Thermococci</taxon>
        <taxon>Thermococcales</taxon>
        <taxon>Thermococcaceae</taxon>
        <taxon>Thermococcus</taxon>
    </lineage>
</organism>
<dbReference type="STRING" id="195522.BD01_1809"/>
<dbReference type="RefSeq" id="WP_051482197.1">
    <property type="nucleotide sequence ID" value="NZ_CP007264.1"/>
</dbReference>
<reference evidence="3 4" key="1">
    <citation type="submission" date="2014-02" db="EMBL/GenBank/DDBJ databases">
        <title>Genome Sequence of an Hyperthermophilic Archaeon, Thermococcus nautili 30-1, producing viral vesicles.</title>
        <authorList>
            <person name="Oberto J."/>
            <person name="Gaudin M."/>
            <person name="Cossu M."/>
            <person name="Gorlas A."/>
            <person name="Slesarev A."/>
            <person name="Marguet E."/>
            <person name="Forterre P."/>
        </authorList>
    </citation>
    <scope>NUCLEOTIDE SEQUENCE [LARGE SCALE GENOMIC DNA]</scope>
    <source>
        <strain evidence="3 4">30-1</strain>
    </source>
</reference>
<evidence type="ECO:0000259" key="2">
    <source>
        <dbReference type="Pfam" id="PF05763"/>
    </source>
</evidence>
<feature type="transmembrane region" description="Helical" evidence="1">
    <location>
        <begin position="30"/>
        <end position="46"/>
    </location>
</feature>
<evidence type="ECO:0000256" key="1">
    <source>
        <dbReference type="SAM" id="Phobius"/>
    </source>
</evidence>
<sequence>MNYLDLFLGVALLVSYVLLFYNHHLTGRKALLYYSLAWLSLAVPVFSSDRGVYIVGLAFFSAFLWAGNVEAIDELTLNNETARSLLYLSILPVLIVFLFYPEHETSAYALLGLWIVLSALLLGFYGGRTLLPMSALQAFLGVVVALSGLIPFFRLRIVPAFLGVVLAFESVRTFLRTSFVGDFSIGSIKDVGLDEKPGLVLVPSAPEDVLSSALVFSRSPRNAPNWFWITTVHDERAISPTNLPKILDMAVKFMREAGEAGKKPIIVIDGLDYLVLENGFPSVLKFLSALRDYALVHGATVFIVGSDDFLSERERKLLRSIVGEGNA</sequence>
<dbReference type="InterPro" id="IPR008553">
    <property type="entry name" value="DUF835"/>
</dbReference>
<dbReference type="AlphaFoldDB" id="W8NW55"/>
<feature type="transmembrane region" description="Helical" evidence="1">
    <location>
        <begin position="107"/>
        <end position="126"/>
    </location>
</feature>
<dbReference type="Proteomes" id="UP000019434">
    <property type="component" value="Chromosome"/>
</dbReference>
<keyword evidence="1" id="KW-0472">Membrane</keyword>
<feature type="transmembrane region" description="Helical" evidence="1">
    <location>
        <begin position="84"/>
        <end position="101"/>
    </location>
</feature>
<feature type="transmembrane region" description="Helical" evidence="1">
    <location>
        <begin position="6"/>
        <end position="23"/>
    </location>
</feature>
<evidence type="ECO:0000313" key="4">
    <source>
        <dbReference type="Proteomes" id="UP000019434"/>
    </source>
</evidence>
<dbReference type="HOGENOM" id="CLU_902001_0_0_2"/>
<feature type="transmembrane region" description="Helical" evidence="1">
    <location>
        <begin position="52"/>
        <end position="72"/>
    </location>
</feature>
<accession>W8NW55</accession>
<protein>
    <recommendedName>
        <fullName evidence="2">DUF835 domain-containing protein</fullName>
    </recommendedName>
</protein>
<feature type="domain" description="DUF835" evidence="2">
    <location>
        <begin position="213"/>
        <end position="320"/>
    </location>
</feature>
<feature type="transmembrane region" description="Helical" evidence="1">
    <location>
        <begin position="138"/>
        <end position="168"/>
    </location>
</feature>
<proteinExistence type="predicted"/>
<dbReference type="GeneID" id="82170647"/>
<gene>
    <name evidence="3" type="ORF">BD01_1809</name>
</gene>
<dbReference type="EMBL" id="CP007264">
    <property type="protein sequence ID" value="AHL23412.1"/>
    <property type="molecule type" value="Genomic_DNA"/>
</dbReference>
<dbReference type="eggNOG" id="arCOG03804">
    <property type="taxonomic scope" value="Archaea"/>
</dbReference>
<keyword evidence="1" id="KW-1133">Transmembrane helix</keyword>
<dbReference type="OrthoDB" id="86314at2157"/>
<keyword evidence="4" id="KW-1185">Reference proteome</keyword>
<dbReference type="PANTHER" id="PTHR33531">
    <property type="entry name" value="RUBRERYTHRIN SUBFAMILY"/>
    <property type="match status" value="1"/>
</dbReference>
<evidence type="ECO:0000313" key="3">
    <source>
        <dbReference type="EMBL" id="AHL23412.1"/>
    </source>
</evidence>
<dbReference type="PANTHER" id="PTHR33531:SF7">
    <property type="entry name" value="HYPOTHETICAL MEMBRANE PROTEIN, CONSERVED"/>
    <property type="match status" value="1"/>
</dbReference>
<keyword evidence="1" id="KW-0812">Transmembrane</keyword>
<dbReference type="KEGG" id="tnu:BD01_1809"/>